<evidence type="ECO:0000313" key="2">
    <source>
        <dbReference type="EMBL" id="MDY0883969.1"/>
    </source>
</evidence>
<keyword evidence="1" id="KW-0479">Metal-binding</keyword>
<dbReference type="PRINTS" id="PR00998">
    <property type="entry name" value="CRBOXYPTASET"/>
</dbReference>
<protein>
    <recommendedName>
        <fullName evidence="1">Metal-dependent carboxypeptidase</fullName>
        <ecNumber evidence="1">3.4.17.19</ecNumber>
    </recommendedName>
</protein>
<comment type="catalytic activity">
    <reaction evidence="1">
        <text>Release of a C-terminal amino acid with broad specificity, except for -Pro.</text>
        <dbReference type="EC" id="3.4.17.19"/>
    </reaction>
</comment>
<dbReference type="EC" id="3.4.17.19" evidence="1"/>
<keyword evidence="1 2" id="KW-0378">Hydrolase</keyword>
<proteinExistence type="inferred from homology"/>
<dbReference type="SUPFAM" id="SSF55486">
    <property type="entry name" value="Metalloproteases ('zincins'), catalytic domain"/>
    <property type="match status" value="1"/>
</dbReference>
<dbReference type="EMBL" id="JAXCLW010000003">
    <property type="protein sequence ID" value="MDY0883969.1"/>
    <property type="molecule type" value="Genomic_DNA"/>
</dbReference>
<keyword evidence="1" id="KW-0482">Metalloprotease</keyword>
<dbReference type="PROSITE" id="PS52034">
    <property type="entry name" value="PEPTIDASE_M32"/>
    <property type="match status" value="1"/>
</dbReference>
<comment type="similarity">
    <text evidence="1">Belongs to the peptidase M32 family.</text>
</comment>
<keyword evidence="3" id="KW-1185">Reference proteome</keyword>
<gene>
    <name evidence="2" type="ORF">SMD27_14045</name>
</gene>
<dbReference type="PANTHER" id="PTHR34217">
    <property type="entry name" value="METAL-DEPENDENT CARBOXYPEPTIDASE"/>
    <property type="match status" value="1"/>
</dbReference>
<evidence type="ECO:0000313" key="3">
    <source>
        <dbReference type="Proteomes" id="UP001279642"/>
    </source>
</evidence>
<dbReference type="CDD" id="cd06460">
    <property type="entry name" value="M32_Taq"/>
    <property type="match status" value="1"/>
</dbReference>
<reference evidence="2 3" key="1">
    <citation type="journal article" date="2016" name="Antonie Van Leeuwenhoek">
        <title>Dongia soli sp. nov., isolated from soil from Dokdo, Korea.</title>
        <authorList>
            <person name="Kim D.U."/>
            <person name="Lee H."/>
            <person name="Kim H."/>
            <person name="Kim S.G."/>
            <person name="Ka J.O."/>
        </authorList>
    </citation>
    <scope>NUCLEOTIDE SEQUENCE [LARGE SCALE GENOMIC DNA]</scope>
    <source>
        <strain evidence="2 3">D78</strain>
    </source>
</reference>
<name>A0ABU5ED45_9PROT</name>
<dbReference type="InterPro" id="IPR001333">
    <property type="entry name" value="Peptidase_M32_Taq"/>
</dbReference>
<accession>A0ABU5ED45</accession>
<organism evidence="2 3">
    <name type="scientific">Dongia soli</name>
    <dbReference type="NCBI Taxonomy" id="600628"/>
    <lineage>
        <taxon>Bacteria</taxon>
        <taxon>Pseudomonadati</taxon>
        <taxon>Pseudomonadota</taxon>
        <taxon>Alphaproteobacteria</taxon>
        <taxon>Rhodospirillales</taxon>
        <taxon>Dongiaceae</taxon>
        <taxon>Dongia</taxon>
    </lineage>
</organism>
<comment type="caution">
    <text evidence="2">The sequence shown here is derived from an EMBL/GenBank/DDBJ whole genome shotgun (WGS) entry which is preliminary data.</text>
</comment>
<dbReference type="GO" id="GO:0004180">
    <property type="term" value="F:carboxypeptidase activity"/>
    <property type="evidence" value="ECO:0007669"/>
    <property type="project" value="UniProtKB-KW"/>
</dbReference>
<dbReference type="PIRSF" id="PIRSF006615">
    <property type="entry name" value="Zn_crbxpep_Taq"/>
    <property type="match status" value="1"/>
</dbReference>
<sequence length="499" mass="54900">MTVLDAYKSLETRFRRWSALREAAGMLTWDMAAVMPEGGHGARAEQLAALDVVSHEMLTAPETGELLAAAQESNRLDVWQIANLAEMQRLYVHATALDSDLVEALTKACTTCEGIWRKARPAADFAQVKPYLQEVLSLTRQAAAAKAERLGCSPYEALMDQYEPGAKVAAIDAIFADYAAFLPDFLAEVLAHQAQQQAPVEPRGPFAIDKQKELGQRIMGTMGFDFTHGRLDTSLHPFCGGTPDDVRITTRYDESQFVYALMGIIHETGHALYERQLPADWRLQPVGQARGMTMHESQSLLMEMQACRSEAFCGYLAPLLMDAFPGNEAAFAPDNLRRLYTRVKPGFIRVDADEVTYPAHVILRYRLEQALIAGELSLDDLPGAWNDGFKALLGLDVPSDCEGCLQDIHWYDGAFGYFPCYSLGAMTAAQIFAAAVAARPEIPAAIGRGDFAPLRNWLATNVHGLGSSLSTPEIVTRATGRPLDIAVFKNHLRQRYLAG</sequence>
<comment type="function">
    <text evidence="1">Broad specificity carboxypetidase that releases amino acids sequentially from the C-terminus, including neutral, aromatic, polar and basic residues.</text>
</comment>
<dbReference type="Gene3D" id="1.10.1370.30">
    <property type="match status" value="1"/>
</dbReference>
<keyword evidence="1" id="KW-0645">Protease</keyword>
<dbReference type="RefSeq" id="WP_320509031.1">
    <property type="nucleotide sequence ID" value="NZ_JAXCLW010000003.1"/>
</dbReference>
<dbReference type="Proteomes" id="UP001279642">
    <property type="component" value="Unassembled WGS sequence"/>
</dbReference>
<keyword evidence="1 2" id="KW-0121">Carboxypeptidase</keyword>
<dbReference type="PANTHER" id="PTHR34217:SF1">
    <property type="entry name" value="CARBOXYPEPTIDASE 1"/>
    <property type="match status" value="1"/>
</dbReference>
<dbReference type="Pfam" id="PF02074">
    <property type="entry name" value="Peptidase_M32"/>
    <property type="match status" value="1"/>
</dbReference>
<evidence type="ECO:0000256" key="1">
    <source>
        <dbReference type="PIRNR" id="PIRNR006615"/>
    </source>
</evidence>